<dbReference type="InParanoid" id="E3LWK8"/>
<dbReference type="OrthoDB" id="5858171at2759"/>
<dbReference type="Proteomes" id="UP000008281">
    <property type="component" value="Unassembled WGS sequence"/>
</dbReference>
<dbReference type="eggNOG" id="ENOG502TI89">
    <property type="taxonomic scope" value="Eukaryota"/>
</dbReference>
<sequence>MDFHDYWQNTGQYQNMVSCIKYSDVYPNSRLFQNQCPQSVPTTYMPHPQTYQSFQYDYVKPGQQNQMEQQNSNQWTYPQSSQNDDFKKACDQLLEPDMDIGDGQQEYPEGGLLSVPTGEQMNQIPIIGNNNNNNNEDQVNPQQSNHGPWAPMGPVDPMQAQVNSEIDKFCIRERNKGYSAKCLGRKKEECKSNVSKAENLSNDARIFAIENEQKERILEYSVDHVLIPFLGDNNCNFDLTSYRNIEAEKEFIQETISRKKAEDKEFQEKVQVNTCGRCINFKVRVFQKTRAAKEKLTVHENDNANRHTIPVWIVKNGERKRVSEKTLATRVHRAKTAFESCESDYKAAAYQYKLQREALKSDLLDRHWNYFAPYIEYILTNSPQEVWQQAESNGTVETLNYVYSLIFKPG</sequence>
<organism evidence="3">
    <name type="scientific">Caenorhabditis remanei</name>
    <name type="common">Caenorhabditis vulgaris</name>
    <dbReference type="NCBI Taxonomy" id="31234"/>
    <lineage>
        <taxon>Eukaryota</taxon>
        <taxon>Metazoa</taxon>
        <taxon>Ecdysozoa</taxon>
        <taxon>Nematoda</taxon>
        <taxon>Chromadorea</taxon>
        <taxon>Rhabditida</taxon>
        <taxon>Rhabditina</taxon>
        <taxon>Rhabditomorpha</taxon>
        <taxon>Rhabditoidea</taxon>
        <taxon>Rhabditidae</taxon>
        <taxon>Peloderinae</taxon>
        <taxon>Caenorhabditis</taxon>
    </lineage>
</organism>
<feature type="region of interest" description="Disordered" evidence="1">
    <location>
        <begin position="127"/>
        <end position="155"/>
    </location>
</feature>
<evidence type="ECO:0000313" key="2">
    <source>
        <dbReference type="EMBL" id="EFO83726.1"/>
    </source>
</evidence>
<dbReference type="AlphaFoldDB" id="E3LWK8"/>
<dbReference type="STRING" id="31234.E3LWK8"/>
<gene>
    <name evidence="2" type="primary">Cre-pqn-92</name>
    <name evidence="2" type="ORF">CRE_03112</name>
</gene>
<dbReference type="FunCoup" id="E3LWK8">
    <property type="interactions" value="1315"/>
</dbReference>
<proteinExistence type="predicted"/>
<accession>E3LWK8</accession>
<dbReference type="OMA" id="FETIHYN"/>
<evidence type="ECO:0000256" key="1">
    <source>
        <dbReference type="SAM" id="MobiDB-lite"/>
    </source>
</evidence>
<dbReference type="HOGENOM" id="CLU_748489_0_0_1"/>
<dbReference type="EMBL" id="DS268417">
    <property type="protein sequence ID" value="EFO83726.1"/>
    <property type="molecule type" value="Genomic_DNA"/>
</dbReference>
<reference evidence="2" key="1">
    <citation type="submission" date="2007-07" db="EMBL/GenBank/DDBJ databases">
        <title>PCAP assembly of the Caenorhabditis remanei genome.</title>
        <authorList>
            <consortium name="The Caenorhabditis remanei Sequencing Consortium"/>
            <person name="Wilson R.K."/>
        </authorList>
    </citation>
    <scope>NUCLEOTIDE SEQUENCE [LARGE SCALE GENOMIC DNA]</scope>
    <source>
        <strain evidence="2">PB4641</strain>
    </source>
</reference>
<feature type="compositionally biased region" description="Polar residues" evidence="1">
    <location>
        <begin position="136"/>
        <end position="146"/>
    </location>
</feature>
<keyword evidence="3" id="KW-1185">Reference proteome</keyword>
<protein>
    <submittedName>
        <fullName evidence="2">CRE-PQN-92 protein</fullName>
    </submittedName>
</protein>
<evidence type="ECO:0000313" key="3">
    <source>
        <dbReference type="Proteomes" id="UP000008281"/>
    </source>
</evidence>
<name>E3LWK8_CAERE</name>